<keyword evidence="2" id="KW-1185">Reference proteome</keyword>
<gene>
    <name evidence="1" type="ORF">TCAP_04329</name>
</gene>
<comment type="caution">
    <text evidence="1">The sequence shown here is derived from an EMBL/GenBank/DDBJ whole genome shotgun (WGS) entry which is preliminary data.</text>
</comment>
<reference evidence="1 2" key="1">
    <citation type="submission" date="2017-08" db="EMBL/GenBank/DDBJ databases">
        <title>Harnessing the power of phylogenomics to disentangle the directionality and signatures of interkingdom host jumping in the parasitic fungal genus Tolypocladium.</title>
        <authorList>
            <person name="Quandt C.A."/>
            <person name="Patterson W."/>
            <person name="Spatafora J.W."/>
        </authorList>
    </citation>
    <scope>NUCLEOTIDE SEQUENCE [LARGE SCALE GENOMIC DNA]</scope>
    <source>
        <strain evidence="1 2">CBS 113982</strain>
    </source>
</reference>
<dbReference type="CDD" id="cd07822">
    <property type="entry name" value="SRPBCC_4"/>
    <property type="match status" value="1"/>
</dbReference>
<feature type="non-terminal residue" evidence="1">
    <location>
        <position position="1"/>
    </location>
</feature>
<dbReference type="EMBL" id="NRSZ01000676">
    <property type="protein sequence ID" value="PNY25735.1"/>
    <property type="molecule type" value="Genomic_DNA"/>
</dbReference>
<dbReference type="Proteomes" id="UP000236621">
    <property type="component" value="Unassembled WGS sequence"/>
</dbReference>
<accession>A0A2K3QDW5</accession>
<dbReference type="SUPFAM" id="SSF55961">
    <property type="entry name" value="Bet v1-like"/>
    <property type="match status" value="1"/>
</dbReference>
<dbReference type="Gene3D" id="3.30.530.20">
    <property type="match status" value="1"/>
</dbReference>
<organism evidence="1 2">
    <name type="scientific">Tolypocladium capitatum</name>
    <dbReference type="NCBI Taxonomy" id="45235"/>
    <lineage>
        <taxon>Eukaryota</taxon>
        <taxon>Fungi</taxon>
        <taxon>Dikarya</taxon>
        <taxon>Ascomycota</taxon>
        <taxon>Pezizomycotina</taxon>
        <taxon>Sordariomycetes</taxon>
        <taxon>Hypocreomycetidae</taxon>
        <taxon>Hypocreales</taxon>
        <taxon>Ophiocordycipitaceae</taxon>
        <taxon>Tolypocladium</taxon>
    </lineage>
</organism>
<dbReference type="InterPro" id="IPR019587">
    <property type="entry name" value="Polyketide_cyclase/dehydratase"/>
</dbReference>
<dbReference type="InterPro" id="IPR023393">
    <property type="entry name" value="START-like_dom_sf"/>
</dbReference>
<proteinExistence type="predicted"/>
<dbReference type="OrthoDB" id="509124at2759"/>
<dbReference type="Pfam" id="PF10604">
    <property type="entry name" value="Polyketide_cyc2"/>
    <property type="match status" value="1"/>
</dbReference>
<dbReference type="STRING" id="45235.A0A2K3QDW5"/>
<protein>
    <submittedName>
        <fullName evidence="1">Uncharacterized protein</fullName>
    </submittedName>
</protein>
<name>A0A2K3QDW5_9HYPO</name>
<dbReference type="PANTHER" id="PTHR36166">
    <property type="entry name" value="CHROMOSOME 9, WHOLE GENOME SHOTGUN SEQUENCE"/>
    <property type="match status" value="1"/>
</dbReference>
<dbReference type="PANTHER" id="PTHR36166:SF1">
    <property type="entry name" value="SRPBCC DOMAIN-CONTAINING PROTEIN"/>
    <property type="match status" value="1"/>
</dbReference>
<evidence type="ECO:0000313" key="1">
    <source>
        <dbReference type="EMBL" id="PNY25735.1"/>
    </source>
</evidence>
<sequence>HEDNRSGGQFLDFASYPTWTQGYIKSITAADAAAAPGTKLRAVMARLTVSPRVLANSPGEFRWRGWLHGLPGVFTGDHVFVFEPSGTTRGGTTFVQAERFSGLLAALQPRGAALRESVRRDFVGFNEDLKKRCEREGR</sequence>
<dbReference type="AlphaFoldDB" id="A0A2K3QDW5"/>
<evidence type="ECO:0000313" key="2">
    <source>
        <dbReference type="Proteomes" id="UP000236621"/>
    </source>
</evidence>